<dbReference type="OrthoDB" id="7019622at2"/>
<dbReference type="RefSeq" id="WP_073356956.1">
    <property type="nucleotide sequence ID" value="NZ_FQUZ01000035.1"/>
</dbReference>
<name>A0A1M5DR54_9BURK</name>
<feature type="chain" id="PRO_5012341280" evidence="1">
    <location>
        <begin position="32"/>
        <end position="139"/>
    </location>
</feature>
<dbReference type="EMBL" id="FQUZ01000035">
    <property type="protein sequence ID" value="SHF69453.1"/>
    <property type="molecule type" value="Genomic_DNA"/>
</dbReference>
<gene>
    <name evidence="2" type="ORF">SAMN02745117_02448</name>
</gene>
<dbReference type="AlphaFoldDB" id="A0A1M5DR54"/>
<evidence type="ECO:0000313" key="2">
    <source>
        <dbReference type="EMBL" id="SHF69453.1"/>
    </source>
</evidence>
<keyword evidence="3" id="KW-1185">Reference proteome</keyword>
<evidence type="ECO:0000256" key="1">
    <source>
        <dbReference type="SAM" id="SignalP"/>
    </source>
</evidence>
<protein>
    <submittedName>
        <fullName evidence="2">Uncharacterized protein</fullName>
    </submittedName>
</protein>
<feature type="signal peptide" evidence="1">
    <location>
        <begin position="1"/>
        <end position="31"/>
    </location>
</feature>
<dbReference type="STRING" id="1122156.SAMN02745117_02448"/>
<sequence length="139" mass="15211">MTRCHTPRFAPPIALLLATGLLLSASASAQAQYRSPPFGNALVQQTQTRNFPPASVYGTVVFGESGAATIGRKSLRTSPGLRIFDTQNRLVFAHSLSGQKIQARYLIEPSTGLLHTVWILAPHEIPPRKWFGRSQSSDR</sequence>
<proteinExistence type="predicted"/>
<keyword evidence="1" id="KW-0732">Signal</keyword>
<dbReference type="Proteomes" id="UP000184327">
    <property type="component" value="Unassembled WGS sequence"/>
</dbReference>
<reference evidence="2 3" key="1">
    <citation type="submission" date="2016-11" db="EMBL/GenBank/DDBJ databases">
        <authorList>
            <person name="Jaros S."/>
            <person name="Januszkiewicz K."/>
            <person name="Wedrychowicz H."/>
        </authorList>
    </citation>
    <scope>NUCLEOTIDE SEQUENCE [LARGE SCALE GENOMIC DNA]</scope>
    <source>
        <strain evidence="2 3">DSM 16112</strain>
    </source>
</reference>
<accession>A0A1M5DR54</accession>
<evidence type="ECO:0000313" key="3">
    <source>
        <dbReference type="Proteomes" id="UP000184327"/>
    </source>
</evidence>
<organism evidence="2 3">
    <name type="scientific">Lampropedia hyalina DSM 16112</name>
    <dbReference type="NCBI Taxonomy" id="1122156"/>
    <lineage>
        <taxon>Bacteria</taxon>
        <taxon>Pseudomonadati</taxon>
        <taxon>Pseudomonadota</taxon>
        <taxon>Betaproteobacteria</taxon>
        <taxon>Burkholderiales</taxon>
        <taxon>Comamonadaceae</taxon>
        <taxon>Lampropedia</taxon>
    </lineage>
</organism>